<dbReference type="SMART" id="SM00355">
    <property type="entry name" value="ZnF_C2H2"/>
    <property type="match status" value="6"/>
</dbReference>
<evidence type="ECO:0000259" key="12">
    <source>
        <dbReference type="PROSITE" id="PS50157"/>
    </source>
</evidence>
<evidence type="ECO:0000313" key="14">
    <source>
        <dbReference type="RefSeq" id="XP_013886865.1"/>
    </source>
</evidence>
<evidence type="ECO:0000256" key="3">
    <source>
        <dbReference type="ARBA" id="ARBA00022737"/>
    </source>
</evidence>
<evidence type="ECO:0000256" key="6">
    <source>
        <dbReference type="ARBA" id="ARBA00023015"/>
    </source>
</evidence>
<reference evidence="14" key="1">
    <citation type="submission" date="2025-08" db="UniProtKB">
        <authorList>
            <consortium name="RefSeq"/>
        </authorList>
    </citation>
    <scope>IDENTIFICATION</scope>
    <source>
        <strain evidence="14">Quisiro</strain>
        <tissue evidence="14">Liver</tissue>
    </source>
</reference>
<comment type="subcellular location">
    <subcellularLocation>
        <location evidence="1">Nucleus</location>
    </subcellularLocation>
</comment>
<accession>A0A2I4D3P3</accession>
<dbReference type="InParanoid" id="A0A2I4D3P3"/>
<dbReference type="Gene3D" id="3.30.160.60">
    <property type="entry name" value="Classic Zinc Finger"/>
    <property type="match status" value="5"/>
</dbReference>
<dbReference type="AlphaFoldDB" id="A0A2I4D3P3"/>
<sequence>MSVNDFCRFCATNLRISGILANSKLIFDSKAVDDISSQLSRLGLIVKNTPHRSYRICRRCCTIISRLLHDTVVLQQWKDSEKATVVETCLEKDANASASTGKGDGEPSPPKTATALESGISANSPERSSMAEEAMENSDAVLEPEHHIKCGSPTCDKDRTSNTSIPVNPTPSDASDCSVSENNFLKNPDNIKKEPDLPQVTIRYDVNEKQLLQFFNSQCPMCQSNVNLEKVVCGSVFTLTLRCPQCGYSKEWKNLNIIAAGDEHQTERTETPLKTVSDSVPKLDGTQANPTPNDASDFSVSENNILLNPDNIKKEPDLPQVTIGYDVNEKQLLQLLSSQCPTCQSKVNMEKVMCGVVFSLTLKCPHCGYSKEWKNLNNNSIPAVDDTHQTETTAETVSDSVPDFDSEKDRTSDMSVPASPTPSDVSDCSVSENNILQNPDEINKTADLPQVKKGCVVNEKQLLQLFSSQCPACQSKVHMEKVVCGKALSLNLRCSKCDYIKEWKNLNCKNIPAAGDTRQTETTVETASDSVIEFVYLIAEEENDEMDSPVISSGPSEEDSGEEWDPEDEVLFGGEPHTESDDDDEYDDENIPSSHTELCTDCGKFFRTGRPHTCEHIIKPFSCNTCGKRFINETSLTYHTRVHDANYVVSCKCCYMKFKNKADKSVHEKKHLTEEKPFKCLDCSETFATYPKRMIHMKVHREGPEGLKCRECGLEFNRIEHLRRHIVVHTGEKPYKCVVCERGFNQAGNLKSHMRLHTGERPYMCHHCFQGFNHNVSLKSHIKRYHTPGSENGQKKANKRKHDDEDYQPDGSKNESEQDTDDDVPPKRTYRRKTKSTGRPKGRPKRNKADPVFQAEETQERSSDTDTEN</sequence>
<feature type="region of interest" description="Disordered" evidence="11">
    <location>
        <begin position="785"/>
        <end position="869"/>
    </location>
</feature>
<evidence type="ECO:0000256" key="9">
    <source>
        <dbReference type="ARBA" id="ARBA00023242"/>
    </source>
</evidence>
<keyword evidence="5" id="KW-0862">Zinc</keyword>
<dbReference type="OrthoDB" id="8634051at2759"/>
<evidence type="ECO:0000256" key="8">
    <source>
        <dbReference type="ARBA" id="ARBA00023163"/>
    </source>
</evidence>
<dbReference type="GO" id="GO:0005634">
    <property type="term" value="C:nucleus"/>
    <property type="evidence" value="ECO:0007669"/>
    <property type="project" value="UniProtKB-SubCell"/>
</dbReference>
<evidence type="ECO:0000256" key="7">
    <source>
        <dbReference type="ARBA" id="ARBA00023125"/>
    </source>
</evidence>
<organism evidence="13 14">
    <name type="scientific">Austrofundulus limnaeus</name>
    <name type="common">Annual killifish</name>
    <dbReference type="NCBI Taxonomy" id="52670"/>
    <lineage>
        <taxon>Eukaryota</taxon>
        <taxon>Metazoa</taxon>
        <taxon>Chordata</taxon>
        <taxon>Craniata</taxon>
        <taxon>Vertebrata</taxon>
        <taxon>Euteleostomi</taxon>
        <taxon>Actinopterygii</taxon>
        <taxon>Neopterygii</taxon>
        <taxon>Teleostei</taxon>
        <taxon>Neoteleostei</taxon>
        <taxon>Acanthomorphata</taxon>
        <taxon>Ovalentaria</taxon>
        <taxon>Atherinomorphae</taxon>
        <taxon>Cyprinodontiformes</taxon>
        <taxon>Rivulidae</taxon>
        <taxon>Austrofundulus</taxon>
    </lineage>
</organism>
<feature type="compositionally biased region" description="Polar residues" evidence="11">
    <location>
        <begin position="286"/>
        <end position="298"/>
    </location>
</feature>
<evidence type="ECO:0000256" key="11">
    <source>
        <dbReference type="SAM" id="MobiDB-lite"/>
    </source>
</evidence>
<dbReference type="GO" id="GO:0010468">
    <property type="term" value="P:regulation of gene expression"/>
    <property type="evidence" value="ECO:0007669"/>
    <property type="project" value="TreeGrafter"/>
</dbReference>
<dbReference type="GO" id="GO:0003677">
    <property type="term" value="F:DNA binding"/>
    <property type="evidence" value="ECO:0007669"/>
    <property type="project" value="UniProtKB-KW"/>
</dbReference>
<evidence type="ECO:0000313" key="13">
    <source>
        <dbReference type="Proteomes" id="UP000192220"/>
    </source>
</evidence>
<feature type="domain" description="C2H2-type" evidence="12">
    <location>
        <begin position="763"/>
        <end position="791"/>
    </location>
</feature>
<feature type="region of interest" description="Disordered" evidence="11">
    <location>
        <begin position="384"/>
        <end position="428"/>
    </location>
</feature>
<keyword evidence="6" id="KW-0805">Transcription regulation</keyword>
<evidence type="ECO:0000256" key="2">
    <source>
        <dbReference type="ARBA" id="ARBA00022723"/>
    </source>
</evidence>
<feature type="domain" description="C2H2-type" evidence="12">
    <location>
        <begin position="735"/>
        <end position="762"/>
    </location>
</feature>
<evidence type="ECO:0000256" key="1">
    <source>
        <dbReference type="ARBA" id="ARBA00004123"/>
    </source>
</evidence>
<keyword evidence="7" id="KW-0238">DNA-binding</keyword>
<feature type="compositionally biased region" description="Polar residues" evidence="11">
    <location>
        <begin position="161"/>
        <end position="177"/>
    </location>
</feature>
<dbReference type="GO" id="GO:0008270">
    <property type="term" value="F:zinc ion binding"/>
    <property type="evidence" value="ECO:0007669"/>
    <property type="project" value="UniProtKB-KW"/>
</dbReference>
<dbReference type="KEGG" id="alim:106534693"/>
<feature type="region of interest" description="Disordered" evidence="11">
    <location>
        <begin position="545"/>
        <end position="590"/>
    </location>
</feature>
<dbReference type="PROSITE" id="PS50157">
    <property type="entry name" value="ZINC_FINGER_C2H2_2"/>
    <property type="match status" value="5"/>
</dbReference>
<feature type="domain" description="C2H2-type" evidence="12">
    <location>
        <begin position="621"/>
        <end position="648"/>
    </location>
</feature>
<keyword evidence="4 10" id="KW-0863">Zinc-finger</keyword>
<proteinExistence type="predicted"/>
<dbReference type="PANTHER" id="PTHR16515">
    <property type="entry name" value="PR DOMAIN ZINC FINGER PROTEIN"/>
    <property type="match status" value="1"/>
</dbReference>
<dbReference type="Proteomes" id="UP000192220">
    <property type="component" value="Unplaced"/>
</dbReference>
<dbReference type="FunFam" id="3.30.160.60:FF:000064">
    <property type="entry name" value="Early growth response protein 3"/>
    <property type="match status" value="1"/>
</dbReference>
<dbReference type="Pfam" id="PF00096">
    <property type="entry name" value="zf-C2H2"/>
    <property type="match status" value="3"/>
</dbReference>
<feature type="compositionally biased region" description="Polar residues" evidence="11">
    <location>
        <begin position="390"/>
        <end position="399"/>
    </location>
</feature>
<feature type="compositionally biased region" description="Acidic residues" evidence="11">
    <location>
        <begin position="580"/>
        <end position="590"/>
    </location>
</feature>
<evidence type="ECO:0000256" key="5">
    <source>
        <dbReference type="ARBA" id="ARBA00022833"/>
    </source>
</evidence>
<gene>
    <name evidence="14" type="primary">LOC106534693</name>
</gene>
<feature type="region of interest" description="Disordered" evidence="11">
    <location>
        <begin position="96"/>
        <end position="177"/>
    </location>
</feature>
<dbReference type="RefSeq" id="XP_013886865.1">
    <property type="nucleotide sequence ID" value="XM_014031411.1"/>
</dbReference>
<dbReference type="GeneID" id="106534693"/>
<keyword evidence="3" id="KW-0677">Repeat</keyword>
<dbReference type="InterPro" id="IPR050331">
    <property type="entry name" value="Zinc_finger"/>
</dbReference>
<feature type="domain" description="C2H2-type" evidence="12">
    <location>
        <begin position="707"/>
        <end position="734"/>
    </location>
</feature>
<feature type="region of interest" description="Disordered" evidence="11">
    <location>
        <begin position="263"/>
        <end position="298"/>
    </location>
</feature>
<name>A0A2I4D3P3_AUSLI</name>
<feature type="compositionally biased region" description="Basic and acidic residues" evidence="11">
    <location>
        <begin position="858"/>
        <end position="869"/>
    </location>
</feature>
<protein>
    <submittedName>
        <fullName evidence="14">Uncharacterized protein LOC106534693</fullName>
    </submittedName>
</protein>
<keyword evidence="2" id="KW-0479">Metal-binding</keyword>
<dbReference type="InterPro" id="IPR013087">
    <property type="entry name" value="Znf_C2H2_type"/>
</dbReference>
<evidence type="ECO:0000256" key="10">
    <source>
        <dbReference type="PROSITE-ProRule" id="PRU00042"/>
    </source>
</evidence>
<evidence type="ECO:0000256" key="4">
    <source>
        <dbReference type="ARBA" id="ARBA00022771"/>
    </source>
</evidence>
<dbReference type="InterPro" id="IPR036236">
    <property type="entry name" value="Znf_C2H2_sf"/>
</dbReference>
<feature type="compositionally biased region" description="Acidic residues" evidence="11">
    <location>
        <begin position="556"/>
        <end position="570"/>
    </location>
</feature>
<dbReference type="FunFam" id="3.30.160.60:FF:000870">
    <property type="entry name" value="zinc finger protein 197 isoform X1"/>
    <property type="match status" value="1"/>
</dbReference>
<keyword evidence="13" id="KW-1185">Reference proteome</keyword>
<feature type="compositionally biased region" description="Basic residues" evidence="11">
    <location>
        <begin position="828"/>
        <end position="846"/>
    </location>
</feature>
<feature type="domain" description="C2H2-type" evidence="12">
    <location>
        <begin position="678"/>
        <end position="705"/>
    </location>
</feature>
<dbReference type="PROSITE" id="PS00028">
    <property type="entry name" value="ZINC_FINGER_C2H2_1"/>
    <property type="match status" value="6"/>
</dbReference>
<keyword evidence="8" id="KW-0804">Transcription</keyword>
<dbReference type="SUPFAM" id="SSF57667">
    <property type="entry name" value="beta-beta-alpha zinc fingers"/>
    <property type="match status" value="4"/>
</dbReference>
<dbReference type="PANTHER" id="PTHR16515:SF49">
    <property type="entry name" value="GASTRULA ZINC FINGER PROTEIN XLCGF49.1-LIKE-RELATED"/>
    <property type="match status" value="1"/>
</dbReference>
<keyword evidence="9" id="KW-0539">Nucleus</keyword>